<sequence length="87" mass="9617">MKNIDTVVDSASKTIDNTMNATNNTIDKVSKATKEVADTIGEKGDQIRSVEQRLVKETTSYIRDNPLRSVGIAVGVGFLLSKWFNDR</sequence>
<evidence type="ECO:0000313" key="2">
    <source>
        <dbReference type="EMBL" id="SEG21220.1"/>
    </source>
</evidence>
<dbReference type="InterPro" id="IPR043605">
    <property type="entry name" value="DUF883_C"/>
</dbReference>
<name>A0A1H5YC82_9PROT</name>
<protein>
    <recommendedName>
        <fullName evidence="1">DUF883 domain-containing protein</fullName>
    </recommendedName>
</protein>
<evidence type="ECO:0000259" key="1">
    <source>
        <dbReference type="Pfam" id="PF19029"/>
    </source>
</evidence>
<gene>
    <name evidence="2" type="ORF">SAMN05216334_1458</name>
</gene>
<dbReference type="EMBL" id="FNUX01000045">
    <property type="protein sequence ID" value="SEG21220.1"/>
    <property type="molecule type" value="Genomic_DNA"/>
</dbReference>
<dbReference type="Proteomes" id="UP000236753">
    <property type="component" value="Unassembled WGS sequence"/>
</dbReference>
<dbReference type="Pfam" id="PF19029">
    <property type="entry name" value="DUF883_C"/>
    <property type="match status" value="1"/>
</dbReference>
<proteinExistence type="predicted"/>
<organism evidence="2 3">
    <name type="scientific">Nitrosomonas ureae</name>
    <dbReference type="NCBI Taxonomy" id="44577"/>
    <lineage>
        <taxon>Bacteria</taxon>
        <taxon>Pseudomonadati</taxon>
        <taxon>Pseudomonadota</taxon>
        <taxon>Betaproteobacteria</taxon>
        <taxon>Nitrosomonadales</taxon>
        <taxon>Nitrosomonadaceae</taxon>
        <taxon>Nitrosomonas</taxon>
    </lineage>
</organism>
<reference evidence="2 3" key="1">
    <citation type="submission" date="2016-10" db="EMBL/GenBank/DDBJ databases">
        <authorList>
            <person name="de Groot N.N."/>
        </authorList>
    </citation>
    <scope>NUCLEOTIDE SEQUENCE [LARGE SCALE GENOMIC DNA]</scope>
    <source>
        <strain evidence="2 3">Nm13</strain>
    </source>
</reference>
<feature type="domain" description="DUF883" evidence="1">
    <location>
        <begin position="58"/>
        <end position="80"/>
    </location>
</feature>
<evidence type="ECO:0000313" key="3">
    <source>
        <dbReference type="Proteomes" id="UP000236753"/>
    </source>
</evidence>
<accession>A0A1H5YC82</accession>
<dbReference type="AlphaFoldDB" id="A0A1H5YC82"/>
<dbReference type="OrthoDB" id="8548400at2"/>
<dbReference type="RefSeq" id="WP_103967668.1">
    <property type="nucleotide sequence ID" value="NZ_FNUX01000045.1"/>
</dbReference>